<name>A0A383DRJ6_9ZZZZ</name>
<proteinExistence type="predicted"/>
<accession>A0A383DRJ6</accession>
<evidence type="ECO:0000313" key="1">
    <source>
        <dbReference type="EMBL" id="SVE47142.1"/>
    </source>
</evidence>
<reference evidence="1" key="1">
    <citation type="submission" date="2018-05" db="EMBL/GenBank/DDBJ databases">
        <authorList>
            <person name="Lanie J.A."/>
            <person name="Ng W.-L."/>
            <person name="Kazmierczak K.M."/>
            <person name="Andrzejewski T.M."/>
            <person name="Davidsen T.M."/>
            <person name="Wayne K.J."/>
            <person name="Tettelin H."/>
            <person name="Glass J.I."/>
            <person name="Rusch D."/>
            <person name="Podicherti R."/>
            <person name="Tsui H.-C.T."/>
            <person name="Winkler M.E."/>
        </authorList>
    </citation>
    <scope>NUCLEOTIDE SEQUENCE</scope>
</reference>
<dbReference type="EMBL" id="UINC01219603">
    <property type="protein sequence ID" value="SVE47142.1"/>
    <property type="molecule type" value="Genomic_DNA"/>
</dbReference>
<sequence length="41" mass="4853">MEDTTAIYKILKRIRERKEELKTVIASGIHSWDEYNKTVGE</sequence>
<dbReference type="AlphaFoldDB" id="A0A383DRJ6"/>
<gene>
    <name evidence="1" type="ORF">METZ01_LOCUS499996</name>
</gene>
<protein>
    <submittedName>
        <fullName evidence="1">Uncharacterized protein</fullName>
    </submittedName>
</protein>
<organism evidence="1">
    <name type="scientific">marine metagenome</name>
    <dbReference type="NCBI Taxonomy" id="408172"/>
    <lineage>
        <taxon>unclassified sequences</taxon>
        <taxon>metagenomes</taxon>
        <taxon>ecological metagenomes</taxon>
    </lineage>
</organism>
<feature type="non-terminal residue" evidence="1">
    <location>
        <position position="41"/>
    </location>
</feature>